<evidence type="ECO:0000313" key="2">
    <source>
        <dbReference type="Proteomes" id="UP001310022"/>
    </source>
</evidence>
<dbReference type="AlphaFoldDB" id="A0AAN5AL37"/>
<dbReference type="Proteomes" id="UP001310022">
    <property type="component" value="Unassembled WGS sequence"/>
</dbReference>
<evidence type="ECO:0000313" key="1">
    <source>
        <dbReference type="EMBL" id="GJM62844.1"/>
    </source>
</evidence>
<keyword evidence="2" id="KW-1185">Reference proteome</keyword>
<accession>A0AAN5AL37</accession>
<protein>
    <submittedName>
        <fullName evidence="1">Uncharacterized protein</fullName>
    </submittedName>
</protein>
<proteinExistence type="predicted"/>
<dbReference type="RefSeq" id="WP_338238077.1">
    <property type="nucleotide sequence ID" value="NZ_BQKE01000002.1"/>
</dbReference>
<organism evidence="1 2">
    <name type="scientific">Persicobacter diffluens</name>
    <dbReference type="NCBI Taxonomy" id="981"/>
    <lineage>
        <taxon>Bacteria</taxon>
        <taxon>Pseudomonadati</taxon>
        <taxon>Bacteroidota</taxon>
        <taxon>Cytophagia</taxon>
        <taxon>Cytophagales</taxon>
        <taxon>Persicobacteraceae</taxon>
        <taxon>Persicobacter</taxon>
    </lineage>
</organism>
<reference evidence="1 2" key="1">
    <citation type="submission" date="2021-12" db="EMBL/GenBank/DDBJ databases">
        <title>Genome sequencing of bacteria with rrn-lacking chromosome and rrn-plasmid.</title>
        <authorList>
            <person name="Anda M."/>
            <person name="Iwasaki W."/>
        </authorList>
    </citation>
    <scope>NUCLEOTIDE SEQUENCE [LARGE SCALE GENOMIC DNA]</scope>
    <source>
        <strain evidence="1 2">NBRC 15940</strain>
    </source>
</reference>
<name>A0AAN5AL37_9BACT</name>
<dbReference type="EMBL" id="BQKE01000002">
    <property type="protein sequence ID" value="GJM62844.1"/>
    <property type="molecule type" value="Genomic_DNA"/>
</dbReference>
<sequence length="217" mass="25403">MKNFILYNMAIDKEFKEALSNLPEKEKDKLILRLIKKDPALMRKLHFELVSEDSSEDRRAEMEDWIIDRVTYETKSFYSPGYLMMGMRDISGRISEHVKTTKDKYGEVRLNLLMLNEVLRNNIVNIQEAPPRKVHKLCVYVIARAYKILTLIKGLHEDYQIEFHELLEELGKLIGSSHYLMDAAIHNGFDVNWLITGEFPDDIGQIQKDLRAQGFLK</sequence>
<gene>
    <name evidence="1" type="ORF">PEDI_33960</name>
</gene>
<comment type="caution">
    <text evidence="1">The sequence shown here is derived from an EMBL/GenBank/DDBJ whole genome shotgun (WGS) entry which is preliminary data.</text>
</comment>